<reference evidence="2" key="1">
    <citation type="submission" date="2020-04" db="EMBL/GenBank/DDBJ databases">
        <authorList>
            <person name="Zhang T."/>
        </authorList>
    </citation>
    <scope>NUCLEOTIDE SEQUENCE</scope>
    <source>
        <strain evidence="2">HKST-UBA79</strain>
    </source>
</reference>
<organism evidence="2 3">
    <name type="scientific">candidate division WWE3 bacterium</name>
    <dbReference type="NCBI Taxonomy" id="2053526"/>
    <lineage>
        <taxon>Bacteria</taxon>
        <taxon>Katanobacteria</taxon>
    </lineage>
</organism>
<reference evidence="2" key="2">
    <citation type="journal article" date="2021" name="Microbiome">
        <title>Successional dynamics and alternative stable states in a saline activated sludge microbial community over 9 years.</title>
        <authorList>
            <person name="Wang Y."/>
            <person name="Ye J."/>
            <person name="Ju F."/>
            <person name="Liu L."/>
            <person name="Boyd J.A."/>
            <person name="Deng Y."/>
            <person name="Parks D.H."/>
            <person name="Jiang X."/>
            <person name="Yin X."/>
            <person name="Woodcroft B.J."/>
            <person name="Tyson G.W."/>
            <person name="Hugenholtz P."/>
            <person name="Polz M.F."/>
            <person name="Zhang T."/>
        </authorList>
    </citation>
    <scope>NUCLEOTIDE SEQUENCE</scope>
    <source>
        <strain evidence="2">HKST-UBA79</strain>
    </source>
</reference>
<feature type="region of interest" description="Disordered" evidence="1">
    <location>
        <begin position="82"/>
        <end position="111"/>
    </location>
</feature>
<name>A0A955ECB5_UNCKA</name>
<evidence type="ECO:0000313" key="2">
    <source>
        <dbReference type="EMBL" id="MCA9307948.1"/>
    </source>
</evidence>
<accession>A0A955ECB5</accession>
<dbReference type="EMBL" id="JAGQNX010000008">
    <property type="protein sequence ID" value="MCA9307948.1"/>
    <property type="molecule type" value="Genomic_DNA"/>
</dbReference>
<dbReference type="Proteomes" id="UP000740557">
    <property type="component" value="Unassembled WGS sequence"/>
</dbReference>
<comment type="caution">
    <text evidence="2">The sequence shown here is derived from an EMBL/GenBank/DDBJ whole genome shotgun (WGS) entry which is preliminary data.</text>
</comment>
<evidence type="ECO:0000256" key="1">
    <source>
        <dbReference type="SAM" id="MobiDB-lite"/>
    </source>
</evidence>
<gene>
    <name evidence="2" type="ORF">KC980_00380</name>
</gene>
<feature type="compositionally biased region" description="Low complexity" evidence="1">
    <location>
        <begin position="96"/>
        <end position="111"/>
    </location>
</feature>
<dbReference type="AlphaFoldDB" id="A0A955ECB5"/>
<protein>
    <submittedName>
        <fullName evidence="2">Uncharacterized protein</fullName>
    </submittedName>
</protein>
<evidence type="ECO:0000313" key="3">
    <source>
        <dbReference type="Proteomes" id="UP000740557"/>
    </source>
</evidence>
<sequence>MDNNNNQYIQISADDFKRLNNYLSNVIGNATKLQQILSTLEMPPAKTKIKKESPKTLTVNNGDIGSVTETPLVEKVEETVVTQSEEAAGEQKIYPDDITSSSNSADSSDLGSMSIEADGVVVEDLEDVAARQLEQGSSKLGFFDGNHLVTEDNKKFVVPANYSAKSKLIYGDILEMIATPDGDKNNFKIIKKIPRETVTGMLSKDNTDWKLLTAKGVYKLSPTAASFMEAQPKMHASALIPKENPAAPFAALDSVGVPMTAELTEVSSNISTSSDSLNFESADTVLVPVEPTLSSLPKESYSPDLPESNAFVIEEPMSDPLPNQSSLQLEQTSHIDDLNASLDKSFADLAVTLGKSNNMNSGTIYLSSSAIPSIEEPEKREVAPSVAEVPTEMVPQPAYMPPTPPLRQDNIAIPPTAQTVLDEPFTKVSPTKVIYPEASTVQSLDANKNFEEYDLS</sequence>
<proteinExistence type="predicted"/>